<dbReference type="Pfam" id="PF00026">
    <property type="entry name" value="Asp"/>
    <property type="match status" value="1"/>
</dbReference>
<keyword evidence="5 12" id="KW-0732">Signal</keyword>
<dbReference type="InterPro" id="IPR034163">
    <property type="entry name" value="Aspergillopepsin-like_cat_dom"/>
</dbReference>
<dbReference type="PROSITE" id="PS51767">
    <property type="entry name" value="PEPTIDASE_A1"/>
    <property type="match status" value="1"/>
</dbReference>
<dbReference type="PANTHER" id="PTHR47966:SF23">
    <property type="entry name" value="ASPARTIC ENDOPEPTIDASE, PUTATIVE (AFU_ORTHOLOGUE AFUA_2G15950)-RELATED"/>
    <property type="match status" value="1"/>
</dbReference>
<dbReference type="PRINTS" id="PR00792">
    <property type="entry name" value="PEPSIN"/>
</dbReference>
<feature type="region of interest" description="Disordered" evidence="11">
    <location>
        <begin position="492"/>
        <end position="530"/>
    </location>
</feature>
<dbReference type="InterPro" id="IPR033121">
    <property type="entry name" value="PEPTIDASE_A1"/>
</dbReference>
<feature type="chain" id="PRO_5046342388" evidence="12">
    <location>
        <begin position="20"/>
        <end position="530"/>
    </location>
</feature>
<dbReference type="InterPro" id="IPR021109">
    <property type="entry name" value="Peptidase_aspartic_dom_sf"/>
</dbReference>
<proteinExistence type="inferred from homology"/>
<evidence type="ECO:0000259" key="13">
    <source>
        <dbReference type="PROSITE" id="PS51767"/>
    </source>
</evidence>
<dbReference type="InterPro" id="IPR001969">
    <property type="entry name" value="Aspartic_peptidase_AS"/>
</dbReference>
<dbReference type="EMBL" id="JARVKF010000330">
    <property type="protein sequence ID" value="KAK9419326.1"/>
    <property type="molecule type" value="Genomic_DNA"/>
</dbReference>
<evidence type="ECO:0000256" key="6">
    <source>
        <dbReference type="ARBA" id="ARBA00022750"/>
    </source>
</evidence>
<evidence type="ECO:0000256" key="1">
    <source>
        <dbReference type="ARBA" id="ARBA00004613"/>
    </source>
</evidence>
<protein>
    <submittedName>
        <fullName evidence="14">Aspartic peptidase domain-containing protein</fullName>
    </submittedName>
</protein>
<dbReference type="PROSITE" id="PS00141">
    <property type="entry name" value="ASP_PROTEASE"/>
    <property type="match status" value="1"/>
</dbReference>
<dbReference type="CDD" id="cd06097">
    <property type="entry name" value="Aspergillopepsin_like"/>
    <property type="match status" value="1"/>
</dbReference>
<evidence type="ECO:0000256" key="7">
    <source>
        <dbReference type="ARBA" id="ARBA00022801"/>
    </source>
</evidence>
<organism evidence="14 15">
    <name type="scientific">Seiridium unicorne</name>
    <dbReference type="NCBI Taxonomy" id="138068"/>
    <lineage>
        <taxon>Eukaryota</taxon>
        <taxon>Fungi</taxon>
        <taxon>Dikarya</taxon>
        <taxon>Ascomycota</taxon>
        <taxon>Pezizomycotina</taxon>
        <taxon>Sordariomycetes</taxon>
        <taxon>Xylariomycetidae</taxon>
        <taxon>Amphisphaeriales</taxon>
        <taxon>Sporocadaceae</taxon>
        <taxon>Seiridium</taxon>
    </lineage>
</organism>
<evidence type="ECO:0000313" key="15">
    <source>
        <dbReference type="Proteomes" id="UP001408356"/>
    </source>
</evidence>
<feature type="domain" description="Peptidase A1" evidence="13">
    <location>
        <begin position="123"/>
        <end position="430"/>
    </location>
</feature>
<evidence type="ECO:0000256" key="9">
    <source>
        <dbReference type="ARBA" id="ARBA00023180"/>
    </source>
</evidence>
<keyword evidence="7 10" id="KW-0378">Hydrolase</keyword>
<evidence type="ECO:0000256" key="5">
    <source>
        <dbReference type="ARBA" id="ARBA00022729"/>
    </source>
</evidence>
<keyword evidence="8" id="KW-0865">Zymogen</keyword>
<evidence type="ECO:0000256" key="10">
    <source>
        <dbReference type="RuleBase" id="RU000454"/>
    </source>
</evidence>
<keyword evidence="9" id="KW-0325">Glycoprotein</keyword>
<comment type="similarity">
    <text evidence="2 10">Belongs to the peptidase A1 family.</text>
</comment>
<gene>
    <name evidence="14" type="ORF">SUNI508_01303</name>
</gene>
<dbReference type="PANTHER" id="PTHR47966">
    <property type="entry name" value="BETA-SITE APP-CLEAVING ENZYME, ISOFORM A-RELATED"/>
    <property type="match status" value="1"/>
</dbReference>
<keyword evidence="4 10" id="KW-0645">Protease</keyword>
<accession>A0ABR2UXL3</accession>
<dbReference type="InterPro" id="IPR001461">
    <property type="entry name" value="Aspartic_peptidase_A1"/>
</dbReference>
<sequence>MQSLMKALFLLGLVALVAASPAHIQKRGVYKVERVPNPNYTGKNGPRALLKTLRKYRMPVPAGLMESVEAHEMITKRAKGKKGKAKANNGTAQAAAAGNTTNQAAAAGTGLVTNTPEANDVEYLSPVDIGGQTLNLDFDSGSSDLWVFNNQLSTAATTGHTIFDATKSNSFALMNGATFQISYGDGSGAAGNVGTDTVNIGGATVTQQAVELATAVSKSFVQDTNNNGLLGLAFSQLNTVQPQQQKTFFDNVMPSLAEPLFTADLRANATGAYEFGRVDNTKFTGAMAWVPINTTQGFWQFSSESFAVNGGQTQQGTAGGQAIADTGTTLVLADPAAVTAYYATVPGAVNDAQAGGFTFPCNTQMPDLALDVGGTPATIKGADINFAQVDAQNCFGGVQASPANLFIYGDIFFKSNFVAFNGGNNSLGFATHLVWAARRYPGAKGAVWKRDSAAEPTMTSWIPRATSRVLTIEKNSSIVSARWRKAVNSSPRLAKVPKAESARPSDHALSRTFDREASPSTAPAIALARK</sequence>
<keyword evidence="15" id="KW-1185">Reference proteome</keyword>
<feature type="region of interest" description="Disordered" evidence="11">
    <location>
        <begin position="78"/>
        <end position="100"/>
    </location>
</feature>
<comment type="caution">
    <text evidence="14">The sequence shown here is derived from an EMBL/GenBank/DDBJ whole genome shotgun (WGS) entry which is preliminary data.</text>
</comment>
<evidence type="ECO:0000313" key="14">
    <source>
        <dbReference type="EMBL" id="KAK9419326.1"/>
    </source>
</evidence>
<evidence type="ECO:0000256" key="8">
    <source>
        <dbReference type="ARBA" id="ARBA00023145"/>
    </source>
</evidence>
<dbReference type="SUPFAM" id="SSF50630">
    <property type="entry name" value="Acid proteases"/>
    <property type="match status" value="1"/>
</dbReference>
<evidence type="ECO:0000256" key="11">
    <source>
        <dbReference type="SAM" id="MobiDB-lite"/>
    </source>
</evidence>
<reference evidence="14 15" key="1">
    <citation type="journal article" date="2024" name="J. Plant Pathol.">
        <title>Sequence and assembly of the genome of Seiridium unicorne, isolate CBS 538.82, causal agent of cypress canker disease.</title>
        <authorList>
            <person name="Scali E."/>
            <person name="Rocca G.D."/>
            <person name="Danti R."/>
            <person name="Garbelotto M."/>
            <person name="Barberini S."/>
            <person name="Baroncelli R."/>
            <person name="Emiliani G."/>
        </authorList>
    </citation>
    <scope>NUCLEOTIDE SEQUENCE [LARGE SCALE GENOMIC DNA]</scope>
    <source>
        <strain evidence="14 15">BM-138-508</strain>
    </source>
</reference>
<feature type="compositionally biased region" description="Low complexity" evidence="11">
    <location>
        <begin position="86"/>
        <end position="100"/>
    </location>
</feature>
<evidence type="ECO:0000256" key="3">
    <source>
        <dbReference type="ARBA" id="ARBA00022525"/>
    </source>
</evidence>
<keyword evidence="6 10" id="KW-0064">Aspartyl protease</keyword>
<name>A0ABR2UXL3_9PEZI</name>
<evidence type="ECO:0000256" key="2">
    <source>
        <dbReference type="ARBA" id="ARBA00007447"/>
    </source>
</evidence>
<evidence type="ECO:0000256" key="4">
    <source>
        <dbReference type="ARBA" id="ARBA00022670"/>
    </source>
</evidence>
<feature type="signal peptide" evidence="12">
    <location>
        <begin position="1"/>
        <end position="19"/>
    </location>
</feature>
<comment type="subcellular location">
    <subcellularLocation>
        <location evidence="1">Secreted</location>
    </subcellularLocation>
</comment>
<dbReference type="Gene3D" id="2.40.70.10">
    <property type="entry name" value="Acid Proteases"/>
    <property type="match status" value="2"/>
</dbReference>
<dbReference type="Proteomes" id="UP001408356">
    <property type="component" value="Unassembled WGS sequence"/>
</dbReference>
<feature type="compositionally biased region" description="Basic and acidic residues" evidence="11">
    <location>
        <begin position="497"/>
        <end position="517"/>
    </location>
</feature>
<evidence type="ECO:0000256" key="12">
    <source>
        <dbReference type="SAM" id="SignalP"/>
    </source>
</evidence>
<keyword evidence="3" id="KW-0964">Secreted</keyword>